<dbReference type="EMBL" id="BAAAYK010000027">
    <property type="protein sequence ID" value="GAA3354022.1"/>
    <property type="molecule type" value="Genomic_DNA"/>
</dbReference>
<dbReference type="RefSeq" id="WP_344924513.1">
    <property type="nucleotide sequence ID" value="NZ_BAAAYK010000027.1"/>
</dbReference>
<comment type="caution">
    <text evidence="2">The sequence shown here is derived from an EMBL/GenBank/DDBJ whole genome shotgun (WGS) entry which is preliminary data.</text>
</comment>
<organism evidence="2 3">
    <name type="scientific">Saccharopolyspora gregorii</name>
    <dbReference type="NCBI Taxonomy" id="33914"/>
    <lineage>
        <taxon>Bacteria</taxon>
        <taxon>Bacillati</taxon>
        <taxon>Actinomycetota</taxon>
        <taxon>Actinomycetes</taxon>
        <taxon>Pseudonocardiales</taxon>
        <taxon>Pseudonocardiaceae</taxon>
        <taxon>Saccharopolyspora</taxon>
    </lineage>
</organism>
<keyword evidence="1" id="KW-0472">Membrane</keyword>
<name>A0ABP6RK62_9PSEU</name>
<evidence type="ECO:0000313" key="2">
    <source>
        <dbReference type="EMBL" id="GAA3354022.1"/>
    </source>
</evidence>
<evidence type="ECO:0000313" key="3">
    <source>
        <dbReference type="Proteomes" id="UP001500483"/>
    </source>
</evidence>
<protein>
    <submittedName>
        <fullName evidence="2">Uncharacterized protein</fullName>
    </submittedName>
</protein>
<evidence type="ECO:0000256" key="1">
    <source>
        <dbReference type="SAM" id="Phobius"/>
    </source>
</evidence>
<reference evidence="3" key="1">
    <citation type="journal article" date="2019" name="Int. J. Syst. Evol. Microbiol.">
        <title>The Global Catalogue of Microorganisms (GCM) 10K type strain sequencing project: providing services to taxonomists for standard genome sequencing and annotation.</title>
        <authorList>
            <consortium name="The Broad Institute Genomics Platform"/>
            <consortium name="The Broad Institute Genome Sequencing Center for Infectious Disease"/>
            <person name="Wu L."/>
            <person name="Ma J."/>
        </authorList>
    </citation>
    <scope>NUCLEOTIDE SEQUENCE [LARGE SCALE GENOMIC DNA]</scope>
    <source>
        <strain evidence="3">JCM 9687</strain>
    </source>
</reference>
<gene>
    <name evidence="2" type="ORF">GCM10020366_09380</name>
</gene>
<feature type="transmembrane region" description="Helical" evidence="1">
    <location>
        <begin position="12"/>
        <end position="32"/>
    </location>
</feature>
<feature type="transmembrane region" description="Helical" evidence="1">
    <location>
        <begin position="67"/>
        <end position="86"/>
    </location>
</feature>
<feature type="transmembrane region" description="Helical" evidence="1">
    <location>
        <begin position="44"/>
        <end position="60"/>
    </location>
</feature>
<keyword evidence="1" id="KW-1133">Transmembrane helix</keyword>
<keyword evidence="1" id="KW-0812">Transmembrane</keyword>
<keyword evidence="3" id="KW-1185">Reference proteome</keyword>
<dbReference type="Proteomes" id="UP001500483">
    <property type="component" value="Unassembled WGS sequence"/>
</dbReference>
<proteinExistence type="predicted"/>
<sequence>MVFPGKPAWQSLLWLFGILVTTPVTMLLEFVIFEGFDGTRWPPAVMFTGGSVAAVVLLIAPRLGPRALPAAAIGAAVISAAVYYPAYDARGWPERPTSGCCCSRRPRRC</sequence>
<accession>A0ABP6RK62</accession>